<dbReference type="GO" id="GO:0005524">
    <property type="term" value="F:ATP binding"/>
    <property type="evidence" value="ECO:0007669"/>
    <property type="project" value="UniProtKB-KW"/>
</dbReference>
<organism evidence="4 5">
    <name type="scientific">Zizania palustris</name>
    <name type="common">Northern wild rice</name>
    <dbReference type="NCBI Taxonomy" id="103762"/>
    <lineage>
        <taxon>Eukaryota</taxon>
        <taxon>Viridiplantae</taxon>
        <taxon>Streptophyta</taxon>
        <taxon>Embryophyta</taxon>
        <taxon>Tracheophyta</taxon>
        <taxon>Spermatophyta</taxon>
        <taxon>Magnoliopsida</taxon>
        <taxon>Liliopsida</taxon>
        <taxon>Poales</taxon>
        <taxon>Poaceae</taxon>
        <taxon>BOP clade</taxon>
        <taxon>Oryzoideae</taxon>
        <taxon>Oryzeae</taxon>
        <taxon>Zizaniinae</taxon>
        <taxon>Zizania</taxon>
    </lineage>
</organism>
<dbReference type="Proteomes" id="UP000729402">
    <property type="component" value="Unassembled WGS sequence"/>
</dbReference>
<dbReference type="OrthoDB" id="1690966at2759"/>
<dbReference type="AlphaFoldDB" id="A0A8J5VML6"/>
<proteinExistence type="predicted"/>
<dbReference type="EMBL" id="JAAALK010000289">
    <property type="protein sequence ID" value="KAG8050314.1"/>
    <property type="molecule type" value="Genomic_DNA"/>
</dbReference>
<evidence type="ECO:0000313" key="4">
    <source>
        <dbReference type="EMBL" id="KAG8050314.1"/>
    </source>
</evidence>
<dbReference type="GO" id="GO:0016887">
    <property type="term" value="F:ATP hydrolysis activity"/>
    <property type="evidence" value="ECO:0007669"/>
    <property type="project" value="InterPro"/>
</dbReference>
<sequence length="72" mass="7663">MLAKAVAHHTSAAFIRVNGAELACYEGPMMVRDLFQLARDKAPAIVFIDEVDAIATARSATGYDMIATCSAC</sequence>
<evidence type="ECO:0000259" key="3">
    <source>
        <dbReference type="Pfam" id="PF00004"/>
    </source>
</evidence>
<evidence type="ECO:0000256" key="2">
    <source>
        <dbReference type="ARBA" id="ARBA00022840"/>
    </source>
</evidence>
<dbReference type="PANTHER" id="PTHR23073">
    <property type="entry name" value="26S PROTEASOME REGULATORY SUBUNIT"/>
    <property type="match status" value="1"/>
</dbReference>
<keyword evidence="2" id="KW-0067">ATP-binding</keyword>
<evidence type="ECO:0000313" key="5">
    <source>
        <dbReference type="Proteomes" id="UP000729402"/>
    </source>
</evidence>
<name>A0A8J5VML6_ZIZPA</name>
<dbReference type="Pfam" id="PF00004">
    <property type="entry name" value="AAA"/>
    <property type="match status" value="1"/>
</dbReference>
<keyword evidence="5" id="KW-1185">Reference proteome</keyword>
<gene>
    <name evidence="4" type="ORF">GUJ93_ZPchr0009g1965</name>
</gene>
<accession>A0A8J5VML6</accession>
<reference evidence="4" key="2">
    <citation type="submission" date="2021-02" db="EMBL/GenBank/DDBJ databases">
        <authorList>
            <person name="Kimball J.A."/>
            <person name="Haas M.W."/>
            <person name="Macchietto M."/>
            <person name="Kono T."/>
            <person name="Duquette J."/>
            <person name="Shao M."/>
        </authorList>
    </citation>
    <scope>NUCLEOTIDE SEQUENCE</scope>
    <source>
        <tissue evidence="4">Fresh leaf tissue</tissue>
    </source>
</reference>
<dbReference type="InterPro" id="IPR003959">
    <property type="entry name" value="ATPase_AAA_core"/>
</dbReference>
<feature type="domain" description="ATPase AAA-type core" evidence="3">
    <location>
        <begin position="1"/>
        <end position="59"/>
    </location>
</feature>
<evidence type="ECO:0000256" key="1">
    <source>
        <dbReference type="ARBA" id="ARBA00022741"/>
    </source>
</evidence>
<comment type="caution">
    <text evidence="4">The sequence shown here is derived from an EMBL/GenBank/DDBJ whole genome shotgun (WGS) entry which is preliminary data.</text>
</comment>
<protein>
    <recommendedName>
        <fullName evidence="3">ATPase AAA-type core domain-containing protein</fullName>
    </recommendedName>
</protein>
<keyword evidence="1" id="KW-0547">Nucleotide-binding</keyword>
<dbReference type="InterPro" id="IPR050221">
    <property type="entry name" value="26S_Proteasome_ATPase"/>
</dbReference>
<reference evidence="4" key="1">
    <citation type="journal article" date="2021" name="bioRxiv">
        <title>Whole Genome Assembly and Annotation of Northern Wild Rice, Zizania palustris L., Supports a Whole Genome Duplication in the Zizania Genus.</title>
        <authorList>
            <person name="Haas M."/>
            <person name="Kono T."/>
            <person name="Macchietto M."/>
            <person name="Millas R."/>
            <person name="McGilp L."/>
            <person name="Shao M."/>
            <person name="Duquette J."/>
            <person name="Hirsch C.N."/>
            <person name="Kimball J."/>
        </authorList>
    </citation>
    <scope>NUCLEOTIDE SEQUENCE</scope>
    <source>
        <tissue evidence="4">Fresh leaf tissue</tissue>
    </source>
</reference>